<dbReference type="AlphaFoldDB" id="A0ABD0Q6L8"/>
<dbReference type="Proteomes" id="UP001529510">
    <property type="component" value="Unassembled WGS sequence"/>
</dbReference>
<sequence>SAPQPTAHPTVEIKGNANRRFIYFADKLLCTAVVFQNPFNVICGVRRPFL</sequence>
<organism evidence="1 2">
    <name type="scientific">Cirrhinus mrigala</name>
    <name type="common">Mrigala</name>
    <dbReference type="NCBI Taxonomy" id="683832"/>
    <lineage>
        <taxon>Eukaryota</taxon>
        <taxon>Metazoa</taxon>
        <taxon>Chordata</taxon>
        <taxon>Craniata</taxon>
        <taxon>Vertebrata</taxon>
        <taxon>Euteleostomi</taxon>
        <taxon>Actinopterygii</taxon>
        <taxon>Neopterygii</taxon>
        <taxon>Teleostei</taxon>
        <taxon>Ostariophysi</taxon>
        <taxon>Cypriniformes</taxon>
        <taxon>Cyprinidae</taxon>
        <taxon>Labeoninae</taxon>
        <taxon>Labeonini</taxon>
        <taxon>Cirrhinus</taxon>
    </lineage>
</organism>
<name>A0ABD0Q6L8_CIRMR</name>
<comment type="caution">
    <text evidence="1">The sequence shown here is derived from an EMBL/GenBank/DDBJ whole genome shotgun (WGS) entry which is preliminary data.</text>
</comment>
<feature type="non-terminal residue" evidence="1">
    <location>
        <position position="1"/>
    </location>
</feature>
<accession>A0ABD0Q6L8</accession>
<protein>
    <submittedName>
        <fullName evidence="1">Uncharacterized protein</fullName>
    </submittedName>
</protein>
<reference evidence="1 2" key="1">
    <citation type="submission" date="2024-05" db="EMBL/GenBank/DDBJ databases">
        <title>Genome sequencing and assembly of Indian major carp, Cirrhinus mrigala (Hamilton, 1822).</title>
        <authorList>
            <person name="Mohindra V."/>
            <person name="Chowdhury L.M."/>
            <person name="Lal K."/>
            <person name="Jena J.K."/>
        </authorList>
    </citation>
    <scope>NUCLEOTIDE SEQUENCE [LARGE SCALE GENOMIC DNA]</scope>
    <source>
        <strain evidence="1">CM1030</strain>
        <tissue evidence="1">Blood</tissue>
    </source>
</reference>
<proteinExistence type="predicted"/>
<keyword evidence="2" id="KW-1185">Reference proteome</keyword>
<evidence type="ECO:0000313" key="1">
    <source>
        <dbReference type="EMBL" id="KAL0181928.1"/>
    </source>
</evidence>
<dbReference type="EMBL" id="JAMKFB020000010">
    <property type="protein sequence ID" value="KAL0181928.1"/>
    <property type="molecule type" value="Genomic_DNA"/>
</dbReference>
<evidence type="ECO:0000313" key="2">
    <source>
        <dbReference type="Proteomes" id="UP001529510"/>
    </source>
</evidence>
<gene>
    <name evidence="1" type="ORF">M9458_021303</name>
</gene>